<feature type="transmembrane region" description="Helical" evidence="8">
    <location>
        <begin position="395"/>
        <end position="418"/>
    </location>
</feature>
<reference evidence="9 10" key="1">
    <citation type="submission" date="2018-07" db="EMBL/GenBank/DDBJ databases">
        <title>Exploring interactions and the metabolic potential of the ultra-small soil bacteria Hylemonella gracilis.</title>
        <authorList>
            <person name="Tyc O."/>
            <person name="Kulkarni P."/>
            <person name="Gawehns F."/>
            <person name="Hundscheid M."/>
            <person name="Zweers H."/>
            <person name="Garbeva P."/>
        </authorList>
    </citation>
    <scope>NUCLEOTIDE SEQUENCE [LARGE SCALE GENOMIC DNA]</scope>
    <source>
        <strain evidence="9 10">NS1</strain>
    </source>
</reference>
<dbReference type="GO" id="GO:0005886">
    <property type="term" value="C:plasma membrane"/>
    <property type="evidence" value="ECO:0007669"/>
    <property type="project" value="UniProtKB-SubCell"/>
</dbReference>
<keyword evidence="6 8" id="KW-0472">Membrane</keyword>
<organism evidence="9 10">
    <name type="scientific">Hylemonella gracilis</name>
    <dbReference type="NCBI Taxonomy" id="80880"/>
    <lineage>
        <taxon>Bacteria</taxon>
        <taxon>Pseudomonadati</taxon>
        <taxon>Pseudomonadota</taxon>
        <taxon>Betaproteobacteria</taxon>
        <taxon>Burkholderiales</taxon>
        <taxon>Comamonadaceae</taxon>
        <taxon>Hylemonella</taxon>
    </lineage>
</organism>
<dbReference type="InterPro" id="IPR011701">
    <property type="entry name" value="MFS"/>
</dbReference>
<dbReference type="OrthoDB" id="9803968at2"/>
<name>A0A4V1A1T4_9BURK</name>
<feature type="transmembrane region" description="Helical" evidence="8">
    <location>
        <begin position="424"/>
        <end position="446"/>
    </location>
</feature>
<dbReference type="Gene3D" id="1.20.1250.20">
    <property type="entry name" value="MFS general substrate transporter like domains"/>
    <property type="match status" value="1"/>
</dbReference>
<proteinExistence type="predicted"/>
<dbReference type="Proteomes" id="UP000292939">
    <property type="component" value="Chromosome"/>
</dbReference>
<dbReference type="PANTHER" id="PTHR43266:SF2">
    <property type="entry name" value="MAJOR FACILITATOR SUPERFAMILY (MFS) PROFILE DOMAIN-CONTAINING PROTEIN"/>
    <property type="match status" value="1"/>
</dbReference>
<dbReference type="CDD" id="cd06173">
    <property type="entry name" value="MFS_MefA_like"/>
    <property type="match status" value="1"/>
</dbReference>
<dbReference type="PANTHER" id="PTHR43266">
    <property type="entry name" value="MACROLIDE-EFFLUX PROTEIN"/>
    <property type="match status" value="1"/>
</dbReference>
<protein>
    <submittedName>
        <fullName evidence="9">MFS transporter</fullName>
    </submittedName>
</protein>
<evidence type="ECO:0000256" key="8">
    <source>
        <dbReference type="SAM" id="Phobius"/>
    </source>
</evidence>
<evidence type="ECO:0000256" key="4">
    <source>
        <dbReference type="ARBA" id="ARBA00022692"/>
    </source>
</evidence>
<evidence type="ECO:0000256" key="5">
    <source>
        <dbReference type="ARBA" id="ARBA00022989"/>
    </source>
</evidence>
<dbReference type="Pfam" id="PF07690">
    <property type="entry name" value="MFS_1"/>
    <property type="match status" value="1"/>
</dbReference>
<evidence type="ECO:0000313" key="10">
    <source>
        <dbReference type="Proteomes" id="UP000292939"/>
    </source>
</evidence>
<sequence length="453" mass="48965">MSMPAQADQRAHGTPAEGPASGQFSLLRQRRYAPFFWTQFAGAANDNLFKFAFTVLVTYQLQVSWLPPVQAGLVIGALFILPFLLFSATSGQLCDKHEKSAMIRFVKNLEVLIMLAAAWGLLAPNVPVLLLCIFLMGVHSTLFGPVKHAYLPAALQPRELTGGNGMVQMGTFVAILLGNMAGGLLMSLPTSSPVTGAQAAALACLAVAVLGRLAAARVPLLPATDPGLRINWNPFSETWRNLQLARRDAKVFHSLLGISWMWFFGAVFLSLFPAYAKEVLRGDEQVASLLLVLFSIGIGVGALLCEVLEQRAGVVRRFLAPLGAVGMSVFAVDLYFASRGLPPVDLMNLATFAARPPHWRVMADLLLLSLFVGLYSVPMYVLIQRRSPPTHRARVIAANNILNALYMVVSALLAGALLDAGATIPEVFLCIGLANAVVACCVFLFVPDYWRET</sequence>
<dbReference type="SUPFAM" id="SSF103473">
    <property type="entry name" value="MFS general substrate transporter"/>
    <property type="match status" value="1"/>
</dbReference>
<evidence type="ECO:0000256" key="2">
    <source>
        <dbReference type="ARBA" id="ARBA00022448"/>
    </source>
</evidence>
<keyword evidence="2" id="KW-0813">Transport</keyword>
<keyword evidence="3" id="KW-1003">Cell membrane</keyword>
<comment type="subcellular location">
    <subcellularLocation>
        <location evidence="1">Cell membrane</location>
        <topology evidence="1">Multi-pass membrane protein</topology>
    </subcellularLocation>
</comment>
<dbReference type="GO" id="GO:0022857">
    <property type="term" value="F:transmembrane transporter activity"/>
    <property type="evidence" value="ECO:0007669"/>
    <property type="project" value="InterPro"/>
</dbReference>
<evidence type="ECO:0000313" key="9">
    <source>
        <dbReference type="EMBL" id="QBK03659.1"/>
    </source>
</evidence>
<feature type="transmembrane region" description="Helical" evidence="8">
    <location>
        <begin position="69"/>
        <end position="89"/>
    </location>
</feature>
<dbReference type="AlphaFoldDB" id="A0A4V1A1T4"/>
<feature type="transmembrane region" description="Helical" evidence="8">
    <location>
        <begin position="167"/>
        <end position="188"/>
    </location>
</feature>
<dbReference type="EMBL" id="CP031395">
    <property type="protein sequence ID" value="QBK03659.1"/>
    <property type="molecule type" value="Genomic_DNA"/>
</dbReference>
<feature type="region of interest" description="Disordered" evidence="7">
    <location>
        <begin position="1"/>
        <end position="20"/>
    </location>
</feature>
<evidence type="ECO:0000256" key="3">
    <source>
        <dbReference type="ARBA" id="ARBA00022475"/>
    </source>
</evidence>
<feature type="transmembrane region" description="Helical" evidence="8">
    <location>
        <begin position="286"/>
        <end position="306"/>
    </location>
</feature>
<feature type="transmembrane region" description="Helical" evidence="8">
    <location>
        <begin position="318"/>
        <end position="338"/>
    </location>
</feature>
<keyword evidence="4 8" id="KW-0812">Transmembrane</keyword>
<evidence type="ECO:0000256" key="6">
    <source>
        <dbReference type="ARBA" id="ARBA00023136"/>
    </source>
</evidence>
<dbReference type="KEGG" id="hgr:DW355_01730"/>
<evidence type="ECO:0000256" key="7">
    <source>
        <dbReference type="SAM" id="MobiDB-lite"/>
    </source>
</evidence>
<accession>A0A4V1A1T4</accession>
<feature type="transmembrane region" description="Helical" evidence="8">
    <location>
        <begin position="358"/>
        <end position="383"/>
    </location>
</feature>
<gene>
    <name evidence="9" type="ORF">DW355_01730</name>
</gene>
<dbReference type="InterPro" id="IPR036259">
    <property type="entry name" value="MFS_trans_sf"/>
</dbReference>
<feature type="transmembrane region" description="Helical" evidence="8">
    <location>
        <begin position="251"/>
        <end position="274"/>
    </location>
</feature>
<evidence type="ECO:0000256" key="1">
    <source>
        <dbReference type="ARBA" id="ARBA00004651"/>
    </source>
</evidence>
<keyword evidence="5 8" id="KW-1133">Transmembrane helix</keyword>